<keyword evidence="3" id="KW-1185">Reference proteome</keyword>
<gene>
    <name evidence="2" type="primary">addB</name>
    <name evidence="2" type="ORF">NJQ99_12455</name>
</gene>
<evidence type="ECO:0000313" key="2">
    <source>
        <dbReference type="EMBL" id="MCP1337225.1"/>
    </source>
</evidence>
<dbReference type="AlphaFoldDB" id="A0A9J6PEV6"/>
<protein>
    <submittedName>
        <fullName evidence="2">Double-strand break repair protein AddB</fullName>
    </submittedName>
</protein>
<dbReference type="Proteomes" id="UP001055804">
    <property type="component" value="Unassembled WGS sequence"/>
</dbReference>
<sequence length="1033" mass="109038">MAGGPAVFTIPAGLPFADLVAREVLRAHGRADPLALADVTLLVPTRRAVVTLREAFLREGGGRLTLLPRLRAIADAGTEAAEMPTGTEAAALDLPPAVDPVHREMLLARLILDGGVVDGLDLDAPRALALAGDLARLIDEMTAEGVGADGLDTVLAACVGPEWRDRLAELSAHWETTQTLLAHVLAAWPERLRALGLGDVAMVRDATIDALTARVVAGGMPGPVIAAGSTGSVPATRRLLAAVARSPGGAVVLPGLDETLEEETFRTLTPDHPQFGLARVLDELGLTRADVRRWPGCGAHDTADARARRWLVSEALRPAESTDRWGGLAAHAPAEGDPLKGLALHRAPGPREEAALIAVLMRETLETPGRTAALVTPDRMLARRVQAALRRWGVEVDDTGGTPLSKTAPGAFLLHLLEVAAEEAAPVALLSLLKHPLAALGLDPAACRRAARTLDRAILRGPRPAPGLGTLRHIVTSRRRKLAEGGRRAVPHGVRDRDLADADNLLRRLQSSLAPLARLFADGPAPLPEIARALEDAALAVARTNAQAGGDRLWHGDAGDAAAQLLDRLASAPDGALAVTGAETGAILRRLMDQVSVRQRAATHPRLKILGAAEARMTTADVLILGGLNEGTWPQVPDADPWLTRGMRTALGLLPPERRLGLAAHDLAQALGGETVHLTRAEKAGGKPQVASRWLTRIESLVQGLNGEDALKALAHAHDAGSWAAALDRADRVEGPGRPAPKPPVHLRPRRLSVTRIERWIRDPYEIYAQYVLRLSPLDPLDAEPDARDRGTALHAALEAFTRAVGDGPLPADAEAQLEAAGRAAFADLEDFPGAHALWWGKFRRAAAWFLDWERVRRAKGKVPLDVEVRGELAVEGPAGPFLLTGTADRIDLLPDGTAEIIDYKTGSGATPGTVASGLSPQLPLEAAMLMAGGLGGLGPREVTALTYVELKGGREAGNERSALASKPPKTAAELAAEARAGLADRVARFDDPDVGYLSRLLPQSVAAEGDYDHLARVREWTAGDAGDAEDVA</sequence>
<dbReference type="Pfam" id="PF12705">
    <property type="entry name" value="PDDEXK_1"/>
    <property type="match status" value="1"/>
</dbReference>
<dbReference type="InterPro" id="IPR027417">
    <property type="entry name" value="P-loop_NTPase"/>
</dbReference>
<reference evidence="2" key="1">
    <citation type="submission" date="2022-06" db="EMBL/GenBank/DDBJ databases">
        <title>Isolation and Genomics of Futiania mangrovii gen. nov., sp. nov., a Rare and Metabolically-versatile member in the Class Alphaproteobacteria.</title>
        <authorList>
            <person name="Liu L."/>
            <person name="Huang W.-C."/>
            <person name="Pan J."/>
            <person name="Li J."/>
            <person name="Huang Y."/>
            <person name="Du H."/>
            <person name="Liu Y."/>
            <person name="Li M."/>
        </authorList>
    </citation>
    <scope>NUCLEOTIDE SEQUENCE</scope>
    <source>
        <strain evidence="2">FT118</strain>
    </source>
</reference>
<evidence type="ECO:0000259" key="1">
    <source>
        <dbReference type="Pfam" id="PF12705"/>
    </source>
</evidence>
<evidence type="ECO:0000313" key="3">
    <source>
        <dbReference type="Proteomes" id="UP001055804"/>
    </source>
</evidence>
<dbReference type="InterPro" id="IPR038726">
    <property type="entry name" value="PDDEXK_AddAB-type"/>
</dbReference>
<dbReference type="RefSeq" id="WP_269333154.1">
    <property type="nucleotide sequence ID" value="NZ_JAMZFT010000002.1"/>
</dbReference>
<name>A0A9J6PEV6_9PROT</name>
<dbReference type="EMBL" id="JAMZFT010000002">
    <property type="protein sequence ID" value="MCP1337225.1"/>
    <property type="molecule type" value="Genomic_DNA"/>
</dbReference>
<accession>A0A9J6PEV6</accession>
<proteinExistence type="predicted"/>
<dbReference type="Gene3D" id="3.90.320.10">
    <property type="match status" value="1"/>
</dbReference>
<dbReference type="SUPFAM" id="SSF52540">
    <property type="entry name" value="P-loop containing nucleoside triphosphate hydrolases"/>
    <property type="match status" value="1"/>
</dbReference>
<organism evidence="2 3">
    <name type="scientific">Futiania mangrovi</name>
    <dbReference type="NCBI Taxonomy" id="2959716"/>
    <lineage>
        <taxon>Bacteria</taxon>
        <taxon>Pseudomonadati</taxon>
        <taxon>Pseudomonadota</taxon>
        <taxon>Alphaproteobacteria</taxon>
        <taxon>Futianiales</taxon>
        <taxon>Futianiaceae</taxon>
        <taxon>Futiania</taxon>
    </lineage>
</organism>
<dbReference type="InterPro" id="IPR011604">
    <property type="entry name" value="PDDEXK-like_dom_sf"/>
</dbReference>
<feature type="domain" description="PD-(D/E)XK endonuclease-like" evidence="1">
    <location>
        <begin position="751"/>
        <end position="985"/>
    </location>
</feature>
<dbReference type="NCBIfam" id="TIGR02786">
    <property type="entry name" value="addB_alphas"/>
    <property type="match status" value="1"/>
</dbReference>
<comment type="caution">
    <text evidence="2">The sequence shown here is derived from an EMBL/GenBank/DDBJ whole genome shotgun (WGS) entry which is preliminary data.</text>
</comment>
<dbReference type="InterPro" id="IPR014153">
    <property type="entry name" value="Ds_break_AddB"/>
</dbReference>